<gene>
    <name evidence="2" type="ORF">ETD83_06200</name>
</gene>
<dbReference type="Gene3D" id="3.90.1200.10">
    <property type="match status" value="1"/>
</dbReference>
<evidence type="ECO:0000313" key="3">
    <source>
        <dbReference type="Proteomes" id="UP000309174"/>
    </source>
</evidence>
<proteinExistence type="predicted"/>
<evidence type="ECO:0000313" key="2">
    <source>
        <dbReference type="EMBL" id="TMR05515.1"/>
    </source>
</evidence>
<evidence type="ECO:0000259" key="1">
    <source>
        <dbReference type="Pfam" id="PF01636"/>
    </source>
</evidence>
<dbReference type="EMBL" id="VCKW01000021">
    <property type="protein sequence ID" value="TMR05515.1"/>
    <property type="molecule type" value="Genomic_DNA"/>
</dbReference>
<dbReference type="InterPro" id="IPR011009">
    <property type="entry name" value="Kinase-like_dom_sf"/>
</dbReference>
<dbReference type="OrthoDB" id="2570531at2"/>
<dbReference type="SUPFAM" id="SSF56112">
    <property type="entry name" value="Protein kinase-like (PK-like)"/>
    <property type="match status" value="1"/>
</dbReference>
<comment type="caution">
    <text evidence="2">The sequence shown here is derived from an EMBL/GenBank/DDBJ whole genome shotgun (WGS) entry which is preliminary data.</text>
</comment>
<dbReference type="Proteomes" id="UP000309174">
    <property type="component" value="Unassembled WGS sequence"/>
</dbReference>
<feature type="domain" description="Aminoglycoside phosphotransferase" evidence="1">
    <location>
        <begin position="43"/>
        <end position="144"/>
    </location>
</feature>
<organism evidence="2 3">
    <name type="scientific">Actinomadura soli</name>
    <dbReference type="NCBI Taxonomy" id="2508997"/>
    <lineage>
        <taxon>Bacteria</taxon>
        <taxon>Bacillati</taxon>
        <taxon>Actinomycetota</taxon>
        <taxon>Actinomycetes</taxon>
        <taxon>Streptosporangiales</taxon>
        <taxon>Thermomonosporaceae</taxon>
        <taxon>Actinomadura</taxon>
    </lineage>
</organism>
<reference evidence="2 3" key="1">
    <citation type="submission" date="2019-05" db="EMBL/GenBank/DDBJ databases">
        <title>Draft genome sequence of Actinomadura sp. 14C53.</title>
        <authorList>
            <person name="Saricaoglu S."/>
            <person name="Isik K."/>
        </authorList>
    </citation>
    <scope>NUCLEOTIDE SEQUENCE [LARGE SCALE GENOMIC DNA]</scope>
    <source>
        <strain evidence="2 3">14C53</strain>
    </source>
</reference>
<protein>
    <recommendedName>
        <fullName evidence="1">Aminoglycoside phosphotransferase domain-containing protein</fullName>
    </recommendedName>
</protein>
<dbReference type="AlphaFoldDB" id="A0A5C4JGX8"/>
<accession>A0A5C4JGX8</accession>
<dbReference type="RefSeq" id="WP_138644084.1">
    <property type="nucleotide sequence ID" value="NZ_VCKW01000021.1"/>
</dbReference>
<keyword evidence="3" id="KW-1185">Reference proteome</keyword>
<sequence length="196" mass="21782">MPEFAPRLLWTVEAGGWFAVGFEYIEGRHVDYSPGHSDPDALAETIHRLQAIRCPDAVVMRVERRWDALADDVSSLAGDALLHTDLNPHNLLITADQRVVVVDWAFASRGAPWVEVGQVIPWLIHAGHVPSEAEQWAAQFPSWADADPVSIDLYAHLSAERWARLSAGRLAPHVPANLSLARQWASHRQRARGRGV</sequence>
<name>A0A5C4JGX8_9ACTN</name>
<dbReference type="InterPro" id="IPR002575">
    <property type="entry name" value="Aminoglycoside_PTrfase"/>
</dbReference>
<dbReference type="Pfam" id="PF01636">
    <property type="entry name" value="APH"/>
    <property type="match status" value="1"/>
</dbReference>